<dbReference type="OrthoDB" id="689980at2759"/>
<evidence type="ECO:0000256" key="3">
    <source>
        <dbReference type="ARBA" id="ARBA00023015"/>
    </source>
</evidence>
<evidence type="ECO:0000256" key="6">
    <source>
        <dbReference type="RuleBase" id="RU367028"/>
    </source>
</evidence>
<evidence type="ECO:0000313" key="9">
    <source>
        <dbReference type="EMBL" id="PIA65090.1"/>
    </source>
</evidence>
<accession>A0A2G5FAY8</accession>
<dbReference type="PANTHER" id="PTHR33057">
    <property type="entry name" value="TRANSCRIPTION REPRESSOR OFP7-RELATED"/>
    <property type="match status" value="1"/>
</dbReference>
<keyword evidence="3 6" id="KW-0805">Transcription regulation</keyword>
<reference evidence="9 10" key="1">
    <citation type="submission" date="2017-09" db="EMBL/GenBank/DDBJ databases">
        <title>WGS assembly of Aquilegia coerulea Goldsmith.</title>
        <authorList>
            <person name="Hodges S."/>
            <person name="Kramer E."/>
            <person name="Nordborg M."/>
            <person name="Tomkins J."/>
            <person name="Borevitz J."/>
            <person name="Derieg N."/>
            <person name="Yan J."/>
            <person name="Mihaltcheva S."/>
            <person name="Hayes R.D."/>
            <person name="Rokhsar D."/>
        </authorList>
    </citation>
    <scope>NUCLEOTIDE SEQUENCE [LARGE SCALE GENOMIC DNA]</scope>
    <source>
        <strain evidence="10">cv. Goldsmith</strain>
    </source>
</reference>
<dbReference type="AlphaFoldDB" id="A0A2G5FAY8"/>
<evidence type="ECO:0000259" key="8">
    <source>
        <dbReference type="PROSITE" id="PS51754"/>
    </source>
</evidence>
<keyword evidence="4 6" id="KW-0804">Transcription</keyword>
<keyword evidence="10" id="KW-1185">Reference proteome</keyword>
<evidence type="ECO:0000256" key="5">
    <source>
        <dbReference type="ARBA" id="ARBA00023242"/>
    </source>
</evidence>
<dbReference type="NCBIfam" id="TIGR01568">
    <property type="entry name" value="A_thal_3678"/>
    <property type="match status" value="1"/>
</dbReference>
<evidence type="ECO:0000256" key="1">
    <source>
        <dbReference type="ARBA" id="ARBA00004123"/>
    </source>
</evidence>
<name>A0A2G5FAY8_AQUCA</name>
<feature type="region of interest" description="Disordered" evidence="7">
    <location>
        <begin position="151"/>
        <end position="179"/>
    </location>
</feature>
<evidence type="ECO:0000256" key="4">
    <source>
        <dbReference type="ARBA" id="ARBA00023163"/>
    </source>
</evidence>
<dbReference type="Pfam" id="PF04844">
    <property type="entry name" value="Ovate"/>
    <property type="match status" value="1"/>
</dbReference>
<proteinExistence type="predicted"/>
<gene>
    <name evidence="9" type="ORF">AQUCO_00100520v1</name>
</gene>
<dbReference type="Proteomes" id="UP000230069">
    <property type="component" value="Unassembled WGS sequence"/>
</dbReference>
<dbReference type="EMBL" id="KZ305018">
    <property type="protein sequence ID" value="PIA65090.1"/>
    <property type="molecule type" value="Genomic_DNA"/>
</dbReference>
<keyword evidence="5 6" id="KW-0539">Nucleus</keyword>
<feature type="compositionally biased region" description="Basic and acidic residues" evidence="7">
    <location>
        <begin position="263"/>
        <end position="277"/>
    </location>
</feature>
<dbReference type="InterPro" id="IPR038933">
    <property type="entry name" value="Ovate"/>
</dbReference>
<organism evidence="9 10">
    <name type="scientific">Aquilegia coerulea</name>
    <name type="common">Rocky mountain columbine</name>
    <dbReference type="NCBI Taxonomy" id="218851"/>
    <lineage>
        <taxon>Eukaryota</taxon>
        <taxon>Viridiplantae</taxon>
        <taxon>Streptophyta</taxon>
        <taxon>Embryophyta</taxon>
        <taxon>Tracheophyta</taxon>
        <taxon>Spermatophyta</taxon>
        <taxon>Magnoliopsida</taxon>
        <taxon>Ranunculales</taxon>
        <taxon>Ranunculaceae</taxon>
        <taxon>Thalictroideae</taxon>
        <taxon>Aquilegia</taxon>
    </lineage>
</organism>
<dbReference type="PANTHER" id="PTHR33057:SF117">
    <property type="entry name" value="TRANSCRIPTION REPRESSOR OFP14"/>
    <property type="match status" value="1"/>
</dbReference>
<feature type="domain" description="OVATE" evidence="8">
    <location>
        <begin position="195"/>
        <end position="258"/>
    </location>
</feature>
<evidence type="ECO:0000256" key="2">
    <source>
        <dbReference type="ARBA" id="ARBA00022491"/>
    </source>
</evidence>
<protein>
    <recommendedName>
        <fullName evidence="6">Transcription repressor</fullName>
    </recommendedName>
    <alternativeName>
        <fullName evidence="6">Ovate family protein</fullName>
    </alternativeName>
</protein>
<dbReference type="GO" id="GO:0045892">
    <property type="term" value="P:negative regulation of DNA-templated transcription"/>
    <property type="evidence" value="ECO:0007669"/>
    <property type="project" value="UniProtKB-UniRule"/>
</dbReference>
<feature type="region of interest" description="Disordered" evidence="7">
    <location>
        <begin position="263"/>
        <end position="286"/>
    </location>
</feature>
<dbReference type="GO" id="GO:0005634">
    <property type="term" value="C:nucleus"/>
    <property type="evidence" value="ECO:0007669"/>
    <property type="project" value="UniProtKB-SubCell"/>
</dbReference>
<dbReference type="STRING" id="218851.A0A2G5FAY8"/>
<dbReference type="PROSITE" id="PS51754">
    <property type="entry name" value="OVATE"/>
    <property type="match status" value="1"/>
</dbReference>
<dbReference type="InterPro" id="IPR006458">
    <property type="entry name" value="Ovate_C"/>
</dbReference>
<sequence>MSKKIQKSVHGYFSKLKQHAPHVHLPSKSITNSTNWILSGCKYPKTPSFAIDKKADEVPGPGEGHAATLSDVDRFLLENFSSLFCDEKKKNNNNDDEDDKKKKIYEGHHDDHENTNGFSFESPRLIGPMPEIRTSQRFFVSHSTSSSLVEEAQSIASTSEEVQSSNTSSTTDFKESIRSSTEIKGVPLPNESIAVLTYSPDPYNDFRQSMEEMIEARLNQNQSIDWDFMEELLFCYLKLNDKKSYRYILSAFVDLTASLKQNNDKTPARERHIPTKGDRRKKRNGV</sequence>
<comment type="subcellular location">
    <subcellularLocation>
        <location evidence="1 6">Nucleus</location>
    </subcellularLocation>
</comment>
<feature type="compositionally biased region" description="Polar residues" evidence="7">
    <location>
        <begin position="151"/>
        <end position="171"/>
    </location>
</feature>
<keyword evidence="2 6" id="KW-0678">Repressor</keyword>
<dbReference type="InParanoid" id="A0A2G5FAY8"/>
<comment type="function">
    <text evidence="6">Transcriptional repressor that regulates multiple aspects of plant growth and development.</text>
</comment>
<dbReference type="FunCoup" id="A0A2G5FAY8">
    <property type="interactions" value="176"/>
</dbReference>
<evidence type="ECO:0000313" key="10">
    <source>
        <dbReference type="Proteomes" id="UP000230069"/>
    </source>
</evidence>
<evidence type="ECO:0000256" key="7">
    <source>
        <dbReference type="SAM" id="MobiDB-lite"/>
    </source>
</evidence>